<accession>A0A2P2MNA1</accession>
<dbReference type="EMBL" id="GGEC01051196">
    <property type="protein sequence ID" value="MBX31680.1"/>
    <property type="molecule type" value="Transcribed_RNA"/>
</dbReference>
<protein>
    <submittedName>
        <fullName evidence="1">Uncharacterized protein</fullName>
    </submittedName>
</protein>
<organism evidence="1">
    <name type="scientific">Rhizophora mucronata</name>
    <name type="common">Asiatic mangrove</name>
    <dbReference type="NCBI Taxonomy" id="61149"/>
    <lineage>
        <taxon>Eukaryota</taxon>
        <taxon>Viridiplantae</taxon>
        <taxon>Streptophyta</taxon>
        <taxon>Embryophyta</taxon>
        <taxon>Tracheophyta</taxon>
        <taxon>Spermatophyta</taxon>
        <taxon>Magnoliopsida</taxon>
        <taxon>eudicotyledons</taxon>
        <taxon>Gunneridae</taxon>
        <taxon>Pentapetalae</taxon>
        <taxon>rosids</taxon>
        <taxon>fabids</taxon>
        <taxon>Malpighiales</taxon>
        <taxon>Rhizophoraceae</taxon>
        <taxon>Rhizophora</taxon>
    </lineage>
</organism>
<proteinExistence type="predicted"/>
<evidence type="ECO:0000313" key="1">
    <source>
        <dbReference type="EMBL" id="MBX31680.1"/>
    </source>
</evidence>
<sequence>MMSVSIRIAYYYKCKE</sequence>
<name>A0A2P2MNA1_RHIMU</name>
<reference evidence="1" key="1">
    <citation type="submission" date="2018-02" db="EMBL/GenBank/DDBJ databases">
        <title>Rhizophora mucronata_Transcriptome.</title>
        <authorList>
            <person name="Meera S.P."/>
            <person name="Sreeshan A."/>
            <person name="Augustine A."/>
        </authorList>
    </citation>
    <scope>NUCLEOTIDE SEQUENCE</scope>
    <source>
        <tissue evidence="1">Leaf</tissue>
    </source>
</reference>
<dbReference type="AlphaFoldDB" id="A0A2P2MNA1"/>